<dbReference type="PANTHER" id="PTHR38813:SF1">
    <property type="entry name" value="TOXIN RELE1-RELATED"/>
    <property type="match status" value="1"/>
</dbReference>
<sequence>MKIKYHKSLEKDLRKINDKKIKQKLKLIILKMKEAQVLDELTSIKKLAGHPNAFRMRIGSYRLGFYYENNTLILSRFVKRNDIYKLFP</sequence>
<dbReference type="Gene3D" id="3.30.2310.20">
    <property type="entry name" value="RelE-like"/>
    <property type="match status" value="1"/>
</dbReference>
<dbReference type="SUPFAM" id="SSF143011">
    <property type="entry name" value="RelE-like"/>
    <property type="match status" value="1"/>
</dbReference>
<dbReference type="RefSeq" id="WP_166249592.1">
    <property type="nucleotide sequence ID" value="NZ_CP049616.1"/>
</dbReference>
<protein>
    <submittedName>
        <fullName evidence="1">Plasmid stabilization protein</fullName>
    </submittedName>
</protein>
<organism evidence="1 2">
    <name type="scientific">Flagellimonas oceani</name>
    <dbReference type="NCBI Taxonomy" id="2698672"/>
    <lineage>
        <taxon>Bacteria</taxon>
        <taxon>Pseudomonadati</taxon>
        <taxon>Bacteroidota</taxon>
        <taxon>Flavobacteriia</taxon>
        <taxon>Flavobacteriales</taxon>
        <taxon>Flavobacteriaceae</taxon>
        <taxon>Flagellimonas</taxon>
    </lineage>
</organism>
<reference evidence="1 2" key="1">
    <citation type="submission" date="2020-02" db="EMBL/GenBank/DDBJ databases">
        <title>Complete genome of Muricauda sp. 501str8.</title>
        <authorList>
            <person name="Dong B."/>
            <person name="Zhu S."/>
            <person name="Yang J."/>
            <person name="Chen J."/>
        </authorList>
    </citation>
    <scope>NUCLEOTIDE SEQUENCE [LARGE SCALE GENOMIC DNA]</scope>
    <source>
        <strain evidence="1 2">501str8</strain>
    </source>
</reference>
<keyword evidence="2" id="KW-1185">Reference proteome</keyword>
<gene>
    <name evidence="1" type="ORF">GVT53_16525</name>
</gene>
<dbReference type="InterPro" id="IPR035093">
    <property type="entry name" value="RelE/ParE_toxin_dom_sf"/>
</dbReference>
<dbReference type="EMBL" id="CP049616">
    <property type="protein sequence ID" value="QII46215.1"/>
    <property type="molecule type" value="Genomic_DNA"/>
</dbReference>
<proteinExistence type="predicted"/>
<dbReference type="PANTHER" id="PTHR38813">
    <property type="match status" value="1"/>
</dbReference>
<evidence type="ECO:0000313" key="1">
    <source>
        <dbReference type="EMBL" id="QII46215.1"/>
    </source>
</evidence>
<dbReference type="AlphaFoldDB" id="A0A6G7J5V5"/>
<name>A0A6G7J5V5_9FLAO</name>
<accession>A0A6G7J5V5</accession>
<dbReference type="InterPro" id="IPR052747">
    <property type="entry name" value="TA_system_RelE_toxin"/>
</dbReference>
<dbReference type="Proteomes" id="UP000502928">
    <property type="component" value="Chromosome"/>
</dbReference>
<dbReference type="KEGG" id="mut:GVT53_16525"/>
<evidence type="ECO:0000313" key="2">
    <source>
        <dbReference type="Proteomes" id="UP000502928"/>
    </source>
</evidence>